<proteinExistence type="predicted"/>
<dbReference type="InterPro" id="IPR000192">
    <property type="entry name" value="Aminotrans_V_dom"/>
</dbReference>
<feature type="domain" description="Aminotransferase class V" evidence="1">
    <location>
        <begin position="19"/>
        <end position="354"/>
    </location>
</feature>
<keyword evidence="2" id="KW-0808">Transferase</keyword>
<dbReference type="InterPro" id="IPR015424">
    <property type="entry name" value="PyrdxlP-dep_Trfase"/>
</dbReference>
<evidence type="ECO:0000313" key="2">
    <source>
        <dbReference type="EMBL" id="NCJ06707.1"/>
    </source>
</evidence>
<dbReference type="InterPro" id="IPR015421">
    <property type="entry name" value="PyrdxlP-dep_Trfase_major"/>
</dbReference>
<protein>
    <submittedName>
        <fullName evidence="2">Aminotransferase class V-fold PLP-dependent enzyme</fullName>
    </submittedName>
</protein>
<dbReference type="EMBL" id="WVIC01000015">
    <property type="protein sequence ID" value="NCJ06707.1"/>
    <property type="molecule type" value="Genomic_DNA"/>
</dbReference>
<dbReference type="InterPro" id="IPR015422">
    <property type="entry name" value="PyrdxlP-dep_Trfase_small"/>
</dbReference>
<keyword evidence="3" id="KW-1185">Reference proteome</keyword>
<dbReference type="PANTHER" id="PTHR43586">
    <property type="entry name" value="CYSTEINE DESULFURASE"/>
    <property type="match status" value="1"/>
</dbReference>
<dbReference type="Pfam" id="PF00266">
    <property type="entry name" value="Aminotran_5"/>
    <property type="match status" value="1"/>
</dbReference>
<evidence type="ECO:0000259" key="1">
    <source>
        <dbReference type="Pfam" id="PF00266"/>
    </source>
</evidence>
<gene>
    <name evidence="2" type="ORF">GS597_09345</name>
</gene>
<organism evidence="2 3">
    <name type="scientific">Petrachloros mirabilis ULC683</name>
    <dbReference type="NCBI Taxonomy" id="2781853"/>
    <lineage>
        <taxon>Bacteria</taxon>
        <taxon>Bacillati</taxon>
        <taxon>Cyanobacteriota</taxon>
        <taxon>Cyanophyceae</taxon>
        <taxon>Synechococcales</taxon>
        <taxon>Petrachlorosaceae</taxon>
        <taxon>Petrachloros</taxon>
        <taxon>Petrachloros mirabilis</taxon>
    </lineage>
</organism>
<accession>A0A8K1ZZJ0</accession>
<reference evidence="2" key="1">
    <citation type="submission" date="2019-12" db="EMBL/GenBank/DDBJ databases">
        <title>High-Quality draft genome sequences of three cyanobacteria isolated from the limestone walls of the Old Cathedral of Coimbra.</title>
        <authorList>
            <person name="Tiago I."/>
            <person name="Soares F."/>
            <person name="Portugal A."/>
        </authorList>
    </citation>
    <scope>NUCLEOTIDE SEQUENCE [LARGE SCALE GENOMIC DNA]</scope>
    <source>
        <strain evidence="2">C</strain>
    </source>
</reference>
<sequence>MTELAAIRAQFPALAHKRYFNYGGQGPLPEPALEAIQTTYRHLQVTGPFSGQALDWVSQMVAQTRAAIAQELGAPPATFTLTDSVTSGCNIALWGLDWHPGDHLLLSDCEHPGVIATAQQLHRRLGVELSTCPILATLNQGDPIATVIEALQPRTRLVVLSHILWNTGQVLPLGELMVACRQHHPNILFLIDAAQSVGVLPLNLAQLGADFYAFTGHKWWCGPDGVGGLYVNPAILDQVQPTYIGWRGIETNASGQPTGWKPDSRRFEIATTAYPLYTGLKAALDLHPQGGTAAERYQRILQLSQQLWTGLATISGVTCLRTTPPESGLISFQIAGWDCRQAVQHLEKRSFHLRVIAHPYCIRACTHYLTQPDEIMALIAAIQALVSKR</sequence>
<dbReference type="RefSeq" id="WP_161825183.1">
    <property type="nucleotide sequence ID" value="NZ_WVIC01000015.1"/>
</dbReference>
<dbReference type="AlphaFoldDB" id="A0A8K1ZZJ0"/>
<dbReference type="PANTHER" id="PTHR43586:SF4">
    <property type="entry name" value="ISOPENICILLIN N EPIMERASE"/>
    <property type="match status" value="1"/>
</dbReference>
<dbReference type="Gene3D" id="3.40.640.10">
    <property type="entry name" value="Type I PLP-dependent aspartate aminotransferase-like (Major domain)"/>
    <property type="match status" value="1"/>
</dbReference>
<keyword evidence="2" id="KW-0032">Aminotransferase</keyword>
<evidence type="ECO:0000313" key="3">
    <source>
        <dbReference type="Proteomes" id="UP000607397"/>
    </source>
</evidence>
<comment type="caution">
    <text evidence="2">The sequence shown here is derived from an EMBL/GenBank/DDBJ whole genome shotgun (WGS) entry which is preliminary data.</text>
</comment>
<dbReference type="Proteomes" id="UP000607397">
    <property type="component" value="Unassembled WGS sequence"/>
</dbReference>
<dbReference type="GO" id="GO:0008483">
    <property type="term" value="F:transaminase activity"/>
    <property type="evidence" value="ECO:0007669"/>
    <property type="project" value="UniProtKB-KW"/>
</dbReference>
<dbReference type="Gene3D" id="3.90.1150.10">
    <property type="entry name" value="Aspartate Aminotransferase, domain 1"/>
    <property type="match status" value="1"/>
</dbReference>
<name>A0A8K1ZZJ0_9CYAN</name>
<dbReference type="SUPFAM" id="SSF53383">
    <property type="entry name" value="PLP-dependent transferases"/>
    <property type="match status" value="1"/>
</dbReference>